<dbReference type="InterPro" id="IPR051910">
    <property type="entry name" value="ComF/GntX_DNA_util-trans"/>
</dbReference>
<dbReference type="OrthoDB" id="9793412at2"/>
<dbReference type="PANTHER" id="PTHR47505">
    <property type="entry name" value="DNA UTILIZATION PROTEIN YHGH"/>
    <property type="match status" value="1"/>
</dbReference>
<name>A0A418YKT4_9GAMM</name>
<dbReference type="CDD" id="cd06223">
    <property type="entry name" value="PRTases_typeI"/>
    <property type="match status" value="1"/>
</dbReference>
<dbReference type="PANTHER" id="PTHR47505:SF1">
    <property type="entry name" value="DNA UTILIZATION PROTEIN YHGH"/>
    <property type="match status" value="1"/>
</dbReference>
<accession>A0A418YKT4</accession>
<dbReference type="InterPro" id="IPR000836">
    <property type="entry name" value="PRTase_dom"/>
</dbReference>
<dbReference type="RefSeq" id="WP_119909107.1">
    <property type="nucleotide sequence ID" value="NZ_QZCH01000001.1"/>
</dbReference>
<protein>
    <submittedName>
        <fullName evidence="2">ComF family protein</fullName>
    </submittedName>
</protein>
<comment type="similarity">
    <text evidence="1">Belongs to the ComF/GntX family.</text>
</comment>
<dbReference type="AlphaFoldDB" id="A0A418YKT4"/>
<evidence type="ECO:0000313" key="3">
    <source>
        <dbReference type="Proteomes" id="UP000283255"/>
    </source>
</evidence>
<keyword evidence="3" id="KW-1185">Reference proteome</keyword>
<dbReference type="Gene3D" id="3.40.50.2020">
    <property type="match status" value="1"/>
</dbReference>
<gene>
    <name evidence="2" type="ORF">D1Z90_02315</name>
</gene>
<sequence>MLTQPIFDASTKLLQWLEACLPLSCLLCQQGITQGLVCSTCQQDLLQCQHYCLQCGYLLQDPHCQRCGPCSHDPKPVILRHGGLLQPPLNQMIYRLKYDKQALFAPILAQLLYQQLRSQTPTSWPQVLIPTPLHPIKQWQRGFNQASLLALALSKQLSIPVHHSLCKKVKHTPSQTQLSKPQRKQNMQHAFRCQRHDYQRLAIIDDIYTTGSTSLSLAKAITAQACYPDVTIEIWTIARTDLQCSH</sequence>
<reference evidence="2 3" key="2">
    <citation type="submission" date="2019-01" db="EMBL/GenBank/DDBJ databases">
        <title>Motilimonas pumilus sp. nov., isolated from the gut of sea cucumber (Apostichopus japonicus).</title>
        <authorList>
            <person name="Wang F.-Q."/>
            <person name="Ren L.-H."/>
            <person name="Lin Y.-W."/>
            <person name="Sun G.-H."/>
            <person name="Du Z.-J."/>
            <person name="Zhao J.-X."/>
            <person name="Liu X.-J."/>
            <person name="Liu L.-J."/>
        </authorList>
    </citation>
    <scope>NUCLEOTIDE SEQUENCE [LARGE SCALE GENOMIC DNA]</scope>
    <source>
        <strain evidence="2 3">PLHSC7-2</strain>
    </source>
</reference>
<organism evidence="2 3">
    <name type="scientific">Motilimonas pumila</name>
    <dbReference type="NCBI Taxonomy" id="2303987"/>
    <lineage>
        <taxon>Bacteria</taxon>
        <taxon>Pseudomonadati</taxon>
        <taxon>Pseudomonadota</taxon>
        <taxon>Gammaproteobacteria</taxon>
        <taxon>Alteromonadales</taxon>
        <taxon>Alteromonadales genera incertae sedis</taxon>
        <taxon>Motilimonas</taxon>
    </lineage>
</organism>
<reference evidence="2 3" key="1">
    <citation type="submission" date="2018-09" db="EMBL/GenBank/DDBJ databases">
        <authorList>
            <person name="Wang F."/>
        </authorList>
    </citation>
    <scope>NUCLEOTIDE SEQUENCE [LARGE SCALE GENOMIC DNA]</scope>
    <source>
        <strain evidence="2 3">PLHSC7-2</strain>
    </source>
</reference>
<dbReference type="Proteomes" id="UP000283255">
    <property type="component" value="Unassembled WGS sequence"/>
</dbReference>
<evidence type="ECO:0000256" key="1">
    <source>
        <dbReference type="ARBA" id="ARBA00008007"/>
    </source>
</evidence>
<dbReference type="InterPro" id="IPR029057">
    <property type="entry name" value="PRTase-like"/>
</dbReference>
<dbReference type="EMBL" id="QZCH01000001">
    <property type="protein sequence ID" value="RJG51583.1"/>
    <property type="molecule type" value="Genomic_DNA"/>
</dbReference>
<proteinExistence type="inferred from homology"/>
<dbReference type="SUPFAM" id="SSF53271">
    <property type="entry name" value="PRTase-like"/>
    <property type="match status" value="1"/>
</dbReference>
<evidence type="ECO:0000313" key="2">
    <source>
        <dbReference type="EMBL" id="RJG51583.1"/>
    </source>
</evidence>
<comment type="caution">
    <text evidence="2">The sequence shown here is derived from an EMBL/GenBank/DDBJ whole genome shotgun (WGS) entry which is preliminary data.</text>
</comment>